<evidence type="ECO:0000256" key="2">
    <source>
        <dbReference type="ARBA" id="ARBA00022651"/>
    </source>
</evidence>
<evidence type="ECO:0000256" key="5">
    <source>
        <dbReference type="ARBA" id="ARBA00023295"/>
    </source>
</evidence>
<dbReference type="Gene3D" id="3.30.379.10">
    <property type="entry name" value="Chitobiase/beta-hexosaminidase domain 2-like"/>
    <property type="match status" value="1"/>
</dbReference>
<dbReference type="Pfam" id="PF07488">
    <property type="entry name" value="Glyco_hydro_67M"/>
    <property type="match status" value="1"/>
</dbReference>
<dbReference type="InterPro" id="IPR017853">
    <property type="entry name" value="GH"/>
</dbReference>
<protein>
    <recommendedName>
        <fullName evidence="10">Xylan alpha-1,2-glucuronidase</fullName>
        <ecNumber evidence="10">3.2.1.131</ecNumber>
    </recommendedName>
</protein>
<keyword evidence="15" id="KW-1185">Reference proteome</keyword>
<dbReference type="GO" id="GO:2000886">
    <property type="term" value="P:glucuronoxylan catabolic process"/>
    <property type="evidence" value="ECO:0007669"/>
    <property type="project" value="UniProtKB-ARBA"/>
</dbReference>
<evidence type="ECO:0000259" key="11">
    <source>
        <dbReference type="Pfam" id="PF03648"/>
    </source>
</evidence>
<dbReference type="InterPro" id="IPR029018">
    <property type="entry name" value="Hex-like_dom2"/>
</dbReference>
<feature type="active site" description="Proton acceptor" evidence="9">
    <location>
        <position position="387"/>
    </location>
</feature>
<dbReference type="GO" id="GO:0046559">
    <property type="term" value="F:alpha-glucuronidase activity"/>
    <property type="evidence" value="ECO:0007669"/>
    <property type="project" value="InterPro"/>
</dbReference>
<evidence type="ECO:0000313" key="14">
    <source>
        <dbReference type="EMBL" id="CDM65127.1"/>
    </source>
</evidence>
<feature type="active site" description="Proton acceptor" evidence="9">
    <location>
        <position position="415"/>
    </location>
</feature>
<feature type="domain" description="Alpha glucuronidase N-terminal" evidence="11">
    <location>
        <begin position="32"/>
        <end position="152"/>
    </location>
</feature>
<feature type="domain" description="Glycosyl hydrolase family 67 C-terminal" evidence="12">
    <location>
        <begin position="476"/>
        <end position="700"/>
    </location>
</feature>
<dbReference type="GO" id="GO:0005576">
    <property type="term" value="C:extracellular region"/>
    <property type="evidence" value="ECO:0007669"/>
    <property type="project" value="InterPro"/>
</dbReference>
<evidence type="ECO:0000256" key="9">
    <source>
        <dbReference type="PIRSR" id="PIRSR029900-1"/>
    </source>
</evidence>
<keyword evidence="4 10" id="KW-0119">Carbohydrate metabolism</keyword>
<dbReference type="Pfam" id="PF03648">
    <property type="entry name" value="Glyco_hydro_67N"/>
    <property type="match status" value="1"/>
</dbReference>
<proteinExistence type="inferred from homology"/>
<dbReference type="FunFam" id="3.20.20.80:FF:000096">
    <property type="entry name" value="Xylan alpha-1,2-glucuronidase"/>
    <property type="match status" value="1"/>
</dbReference>
<reference evidence="14 15" key="2">
    <citation type="submission" date="2015-01" db="EMBL/GenBank/DDBJ databases">
        <title>Complete genome sequence of Pyrinomonas methylaliphatogenes type strain K22T.</title>
        <authorList>
            <person name="Lee K.C.Y."/>
            <person name="Power J.F."/>
            <person name="Dunfield P.F."/>
            <person name="Morgan X.C."/>
            <person name="Huttenhower C."/>
            <person name="Stott M.B."/>
        </authorList>
    </citation>
    <scope>NUCLEOTIDE SEQUENCE [LARGE SCALE GENOMIC DNA]</scope>
    <source>
        <strain evidence="14 15">K22</strain>
    </source>
</reference>
<dbReference type="Gene3D" id="3.20.20.80">
    <property type="entry name" value="Glycosidases"/>
    <property type="match status" value="1"/>
</dbReference>
<evidence type="ECO:0000259" key="13">
    <source>
        <dbReference type="Pfam" id="PF07488"/>
    </source>
</evidence>
<evidence type="ECO:0000256" key="10">
    <source>
        <dbReference type="RuleBase" id="RU361198"/>
    </source>
</evidence>
<comment type="subunit">
    <text evidence="10">Homodimer.</text>
</comment>
<dbReference type="PIRSF" id="PIRSF029900">
    <property type="entry name" value="Alpha-glucuronds"/>
    <property type="match status" value="1"/>
</dbReference>
<dbReference type="InterPro" id="IPR011099">
    <property type="entry name" value="Glyco_hydro_67_C"/>
</dbReference>
<dbReference type="PANTHER" id="PTHR39207:SF1">
    <property type="entry name" value="ALPHA-GLUCURONIDASE A"/>
    <property type="match status" value="1"/>
</dbReference>
<dbReference type="SUPFAM" id="SSF51445">
    <property type="entry name" value="(Trans)glycosidases"/>
    <property type="match status" value="1"/>
</dbReference>
<name>A0A0B6WWM1_9BACT</name>
<comment type="similarity">
    <text evidence="1 8 10">Belongs to the glycosyl hydrolase 67 family.</text>
</comment>
<evidence type="ECO:0000256" key="6">
    <source>
        <dbReference type="ARBA" id="ARBA00023326"/>
    </source>
</evidence>
<dbReference type="STRING" id="454194.PYK22_01125"/>
<feature type="domain" description="Glycosyl hydrolase family 67 catalytic" evidence="13">
    <location>
        <begin position="156"/>
        <end position="475"/>
    </location>
</feature>
<dbReference type="EMBL" id="CBXV010000004">
    <property type="protein sequence ID" value="CDM65127.1"/>
    <property type="molecule type" value="Genomic_DNA"/>
</dbReference>
<dbReference type="Proteomes" id="UP000031518">
    <property type="component" value="Unassembled WGS sequence"/>
</dbReference>
<keyword evidence="6 10" id="KW-0624">Polysaccharide degradation</keyword>
<feature type="active site" description="Proton donor" evidence="9">
    <location>
        <position position="313"/>
    </location>
</feature>
<evidence type="ECO:0000313" key="15">
    <source>
        <dbReference type="Proteomes" id="UP000031518"/>
    </source>
</evidence>
<dbReference type="InterPro" id="IPR005154">
    <property type="entry name" value="Glyco_hydro_67_aGlcAse_N"/>
</dbReference>
<dbReference type="InterPro" id="IPR011395">
    <property type="entry name" value="Glyco_hydro_67_aGlcAse"/>
</dbReference>
<sequence>MNQRRKAIIPVLSFVIASFMSAGVMAEDGYRLWLRYDSLPKQTVERYRPHVASLVVQGRSPTLAAIREELVAGLSGLLGTKVAVAADLDRDGAIIVGTPRSSPLIARLRLDHLLRALGPEGYIIRSVRLDGRRAIAIASDGEVGALYGAFHLLRLMQTVQPLDDLDIVERPRLRLRILNHWDNLDGSIERGYAGRSLWNWSELPARVDQRLRDYARACASVGINGSVLNNVNADARILSAEYLRKVAAIADAFRPYGVRVYLSIRFSAPMELGGLPTADPLDPTVAAWWRQKADEIYSLIPDFGGFLVKADSEGQPGPRTYRRTHADGANMLAAALAPHGGVVMWRAFVYDPKPGYDRAAAAYDSLKPFDGKFAPNVLLQVKNGPIDFQPREPFHPLFGAMPKTQLMPELQITQEYLGFSNHLVFLAMMWREFLDSDTYAEGPGSTVAKVIDGSLYGQRLTGMAGVANTGSDRNWTGHHFAQANWYAFGRLAWDPNLAPRRIAEEWVRMTFTRDPATAERIVRMMLESYEALVDYMTPLGLHHIMWPGHHYGPAPWWDKAERPDWNSVYYHRADARGLGFDRTATGSDAVSCYNPPIRDLFANIATCPEKFLLWFHHVPWDYRLLSGRTLWDELALRYQRGVDWVRAARKEWDALADRIDAERHAEVARKLAIQERDAVWWRDAVLLYFQTFAKRPLPPGVERPAHTLDFYMTTSLKW</sequence>
<keyword evidence="5 8" id="KW-0326">Glycosidase</keyword>
<accession>A0A0B6WWM1</accession>
<dbReference type="EC" id="3.2.1.131" evidence="10"/>
<reference evidence="14 15" key="1">
    <citation type="submission" date="2013-12" db="EMBL/GenBank/DDBJ databases">
        <authorList>
            <person name="Stott M."/>
        </authorList>
    </citation>
    <scope>NUCLEOTIDE SEQUENCE [LARGE SCALE GENOMIC DNA]</scope>
    <source>
        <strain evidence="14 15">K22</strain>
    </source>
</reference>
<evidence type="ECO:0000256" key="8">
    <source>
        <dbReference type="PIRNR" id="PIRNR029900"/>
    </source>
</evidence>
<dbReference type="SUPFAM" id="SSF55545">
    <property type="entry name" value="beta-N-acetylhexosaminidase-like domain"/>
    <property type="match status" value="1"/>
</dbReference>
<evidence type="ECO:0000256" key="1">
    <source>
        <dbReference type="ARBA" id="ARBA00008833"/>
    </source>
</evidence>
<dbReference type="Gene3D" id="3.90.1330.10">
    <property type="entry name" value="Alpha-glucuronidase, C-terminal domain"/>
    <property type="match status" value="1"/>
</dbReference>
<keyword evidence="3 8" id="KW-0378">Hydrolase</keyword>
<evidence type="ECO:0000256" key="4">
    <source>
        <dbReference type="ARBA" id="ARBA00023277"/>
    </source>
</evidence>
<dbReference type="Pfam" id="PF07477">
    <property type="entry name" value="Glyco_hydro_67C"/>
    <property type="match status" value="1"/>
</dbReference>
<gene>
    <name evidence="14" type="ORF">PYK22_01125</name>
</gene>
<dbReference type="GO" id="GO:0033939">
    <property type="term" value="F:xylan alpha-1,2-glucuronosidase activity"/>
    <property type="evidence" value="ECO:0007669"/>
    <property type="project" value="UniProtKB-EC"/>
</dbReference>
<dbReference type="InterPro" id="IPR011100">
    <property type="entry name" value="Glyco_hydro_67_cat"/>
</dbReference>
<keyword evidence="2 8" id="KW-0858">Xylan degradation</keyword>
<dbReference type="PANTHER" id="PTHR39207">
    <property type="entry name" value="ALPHA-GLUCURONIDASE A"/>
    <property type="match status" value="1"/>
</dbReference>
<dbReference type="InterPro" id="IPR037054">
    <property type="entry name" value="A-glucoronidase_C_sf"/>
</dbReference>
<comment type="catalytic activity">
    <reaction evidence="7 10">
        <text>Hydrolysis of (1-&gt;2)-alpha-D-(4-O-methyl)glucuronosyl links in the main chain of hardwood xylans.</text>
        <dbReference type="EC" id="3.2.1.131"/>
    </reaction>
</comment>
<organism evidence="14 15">
    <name type="scientific">Pyrinomonas methylaliphatogenes</name>
    <dbReference type="NCBI Taxonomy" id="454194"/>
    <lineage>
        <taxon>Bacteria</taxon>
        <taxon>Pseudomonadati</taxon>
        <taxon>Acidobacteriota</taxon>
        <taxon>Blastocatellia</taxon>
        <taxon>Blastocatellales</taxon>
        <taxon>Pyrinomonadaceae</taxon>
        <taxon>Pyrinomonas</taxon>
    </lineage>
</organism>
<evidence type="ECO:0000256" key="7">
    <source>
        <dbReference type="ARBA" id="ARBA00052795"/>
    </source>
</evidence>
<evidence type="ECO:0000256" key="3">
    <source>
        <dbReference type="ARBA" id="ARBA00022801"/>
    </source>
</evidence>
<evidence type="ECO:0000259" key="12">
    <source>
        <dbReference type="Pfam" id="PF07477"/>
    </source>
</evidence>
<dbReference type="AlphaFoldDB" id="A0A0B6WWM1"/>